<sequence length="50" mass="5627">MTIETDLRAPGVSQVFDKTMAIRERLPQTISVGSRPTDVFAMTGVARRYR</sequence>
<dbReference type="PATRIC" id="fig|1263870.3.peg.3197"/>
<comment type="caution">
    <text evidence="1">The sequence shown here is derived from an EMBL/GenBank/DDBJ whole genome shotgun (WGS) entry which is preliminary data.</text>
</comment>
<dbReference type="AlphaFoldDB" id="M5UHP1"/>
<evidence type="ECO:0000313" key="2">
    <source>
        <dbReference type="Proteomes" id="UP000011885"/>
    </source>
</evidence>
<proteinExistence type="predicted"/>
<dbReference type="Proteomes" id="UP000011885">
    <property type="component" value="Unassembled WGS sequence"/>
</dbReference>
<accession>M5UHP1</accession>
<evidence type="ECO:0000313" key="1">
    <source>
        <dbReference type="EMBL" id="EMI55548.1"/>
    </source>
</evidence>
<organism evidence="1 2">
    <name type="scientific">Rhodopirellula sallentina SM41</name>
    <dbReference type="NCBI Taxonomy" id="1263870"/>
    <lineage>
        <taxon>Bacteria</taxon>
        <taxon>Pseudomonadati</taxon>
        <taxon>Planctomycetota</taxon>
        <taxon>Planctomycetia</taxon>
        <taxon>Pirellulales</taxon>
        <taxon>Pirellulaceae</taxon>
        <taxon>Rhodopirellula</taxon>
    </lineage>
</organism>
<protein>
    <submittedName>
        <fullName evidence="1">Uncharacterized protein</fullName>
    </submittedName>
</protein>
<reference evidence="1 2" key="1">
    <citation type="journal article" date="2013" name="Mar. Genomics">
        <title>Expression of sulfatases in Rhodopirellula baltica and the diversity of sulfatases in the genus Rhodopirellula.</title>
        <authorList>
            <person name="Wegner C.E."/>
            <person name="Richter-Heitmann T."/>
            <person name="Klindworth A."/>
            <person name="Klockow C."/>
            <person name="Richter M."/>
            <person name="Achstetter T."/>
            <person name="Glockner F.O."/>
            <person name="Harder J."/>
        </authorList>
    </citation>
    <scope>NUCLEOTIDE SEQUENCE [LARGE SCALE GENOMIC DNA]</scope>
    <source>
        <strain evidence="1 2">SM41</strain>
    </source>
</reference>
<keyword evidence="2" id="KW-1185">Reference proteome</keyword>
<gene>
    <name evidence="1" type="ORF">RSSM_03008</name>
</gene>
<name>M5UHP1_9BACT</name>
<dbReference type="EMBL" id="ANOH01000209">
    <property type="protein sequence ID" value="EMI55548.1"/>
    <property type="molecule type" value="Genomic_DNA"/>
</dbReference>